<evidence type="ECO:0000313" key="6">
    <source>
        <dbReference type="Proteomes" id="UP001165366"/>
    </source>
</evidence>
<keyword evidence="1" id="KW-0805">Transcription regulation</keyword>
<dbReference type="Pfam" id="PF00392">
    <property type="entry name" value="GntR"/>
    <property type="match status" value="1"/>
</dbReference>
<gene>
    <name evidence="5" type="ORF">L6773_05310</name>
</gene>
<evidence type="ECO:0000256" key="1">
    <source>
        <dbReference type="ARBA" id="ARBA00023015"/>
    </source>
</evidence>
<dbReference type="InterPro" id="IPR036388">
    <property type="entry name" value="WH-like_DNA-bd_sf"/>
</dbReference>
<accession>A0ABS9KAV6</accession>
<proteinExistence type="predicted"/>
<evidence type="ECO:0000259" key="4">
    <source>
        <dbReference type="PROSITE" id="PS50949"/>
    </source>
</evidence>
<reference evidence="5" key="2">
    <citation type="submission" date="2024-05" db="EMBL/GenBank/DDBJ databases">
        <title>Rhodohalobacter halophilus gen. nov., sp. nov., a moderately halophilic member of the family Balneolaceae.</title>
        <authorList>
            <person name="Xia J."/>
        </authorList>
    </citation>
    <scope>NUCLEOTIDE SEQUENCE</scope>
    <source>
        <strain evidence="5">WB101</strain>
    </source>
</reference>
<dbReference type="PANTHER" id="PTHR38445">
    <property type="entry name" value="HTH-TYPE TRANSCRIPTIONAL REPRESSOR YTRA"/>
    <property type="match status" value="1"/>
</dbReference>
<dbReference type="PANTHER" id="PTHR38445:SF10">
    <property type="entry name" value="GNTR-FAMILY TRANSCRIPTIONAL REGULATOR"/>
    <property type="match status" value="1"/>
</dbReference>
<evidence type="ECO:0000256" key="2">
    <source>
        <dbReference type="ARBA" id="ARBA00023125"/>
    </source>
</evidence>
<dbReference type="InterPro" id="IPR000524">
    <property type="entry name" value="Tscrpt_reg_HTH_GntR"/>
</dbReference>
<dbReference type="CDD" id="cd07377">
    <property type="entry name" value="WHTH_GntR"/>
    <property type="match status" value="1"/>
</dbReference>
<sequence length="117" mass="13888">MDFTDKEPIYKQISDYFCQQILEKKWAPDDRVPSVREIAVQMEVNPNTAMRAFQLLQDEDILVNKRGIGHFIAEGAYQKTLDLQRREFIENDLPYFFQKMNLLGFSCNELEKIYKES</sequence>
<dbReference type="SUPFAM" id="SSF46785">
    <property type="entry name" value="Winged helix' DNA-binding domain"/>
    <property type="match status" value="1"/>
</dbReference>
<protein>
    <submittedName>
        <fullName evidence="5">GntR family transcriptional regulator</fullName>
    </submittedName>
</protein>
<keyword evidence="3" id="KW-0804">Transcription</keyword>
<dbReference type="RefSeq" id="WP_237852815.1">
    <property type="nucleotide sequence ID" value="NZ_JAKLWS010000004.1"/>
</dbReference>
<dbReference type="PROSITE" id="PS50949">
    <property type="entry name" value="HTH_GNTR"/>
    <property type="match status" value="1"/>
</dbReference>
<dbReference type="Gene3D" id="1.10.10.10">
    <property type="entry name" value="Winged helix-like DNA-binding domain superfamily/Winged helix DNA-binding domain"/>
    <property type="match status" value="1"/>
</dbReference>
<dbReference type="InterPro" id="IPR036390">
    <property type="entry name" value="WH_DNA-bd_sf"/>
</dbReference>
<dbReference type="Proteomes" id="UP001165366">
    <property type="component" value="Unassembled WGS sequence"/>
</dbReference>
<evidence type="ECO:0000256" key="3">
    <source>
        <dbReference type="ARBA" id="ARBA00023163"/>
    </source>
</evidence>
<evidence type="ECO:0000313" key="5">
    <source>
        <dbReference type="EMBL" id="MCG2587971.1"/>
    </source>
</evidence>
<keyword evidence="6" id="KW-1185">Reference proteome</keyword>
<organism evidence="5 6">
    <name type="scientific">Rhodohalobacter sulfatireducens</name>
    <dbReference type="NCBI Taxonomy" id="2911366"/>
    <lineage>
        <taxon>Bacteria</taxon>
        <taxon>Pseudomonadati</taxon>
        <taxon>Balneolota</taxon>
        <taxon>Balneolia</taxon>
        <taxon>Balneolales</taxon>
        <taxon>Balneolaceae</taxon>
        <taxon>Rhodohalobacter</taxon>
    </lineage>
</organism>
<name>A0ABS9KAV6_9BACT</name>
<dbReference type="SMART" id="SM00345">
    <property type="entry name" value="HTH_GNTR"/>
    <property type="match status" value="1"/>
</dbReference>
<dbReference type="Gene3D" id="1.10.287.100">
    <property type="match status" value="1"/>
</dbReference>
<reference evidence="5" key="1">
    <citation type="submission" date="2022-01" db="EMBL/GenBank/DDBJ databases">
        <authorList>
            <person name="Wang Y."/>
        </authorList>
    </citation>
    <scope>NUCLEOTIDE SEQUENCE</scope>
    <source>
        <strain evidence="5">WB101</strain>
    </source>
</reference>
<keyword evidence="2" id="KW-0238">DNA-binding</keyword>
<comment type="caution">
    <text evidence="5">The sequence shown here is derived from an EMBL/GenBank/DDBJ whole genome shotgun (WGS) entry which is preliminary data.</text>
</comment>
<feature type="domain" description="HTH gntR-type" evidence="4">
    <location>
        <begin position="7"/>
        <end position="75"/>
    </location>
</feature>
<dbReference type="EMBL" id="JAKLWS010000004">
    <property type="protein sequence ID" value="MCG2587971.1"/>
    <property type="molecule type" value="Genomic_DNA"/>
</dbReference>